<dbReference type="InterPro" id="IPR020610">
    <property type="entry name" value="Thiolase_AS"/>
</dbReference>
<gene>
    <name evidence="33" type="ORF">P4O66_019922</name>
</gene>
<comment type="pathway">
    <text evidence="4">Lipid metabolism; fatty acid beta-oxidation.</text>
</comment>
<evidence type="ECO:0000256" key="22">
    <source>
        <dbReference type="ARBA" id="ARBA00046418"/>
    </source>
</evidence>
<proteinExistence type="inferred from homology"/>
<evidence type="ECO:0000256" key="5">
    <source>
        <dbReference type="ARBA" id="ARBA00010982"/>
    </source>
</evidence>
<dbReference type="InterPro" id="IPR020617">
    <property type="entry name" value="Thiolase_C"/>
</dbReference>
<dbReference type="InterPro" id="IPR020615">
    <property type="entry name" value="Thiolase_acyl_enz_int_AS"/>
</dbReference>
<dbReference type="EC" id="2.3.1.16" evidence="18"/>
<evidence type="ECO:0000256" key="10">
    <source>
        <dbReference type="ARBA" id="ARBA00022832"/>
    </source>
</evidence>
<evidence type="ECO:0000256" key="30">
    <source>
        <dbReference type="RuleBase" id="RU003557"/>
    </source>
</evidence>
<keyword evidence="9" id="KW-0256">Endoplasmic reticulum</keyword>
<evidence type="ECO:0000256" key="3">
    <source>
        <dbReference type="ARBA" id="ARBA00004294"/>
    </source>
</evidence>
<evidence type="ECO:0000256" key="14">
    <source>
        <dbReference type="ARBA" id="ARBA00023128"/>
    </source>
</evidence>
<keyword evidence="13" id="KW-0443">Lipid metabolism</keyword>
<feature type="domain" description="Thiolase N-terminal" evidence="31">
    <location>
        <begin position="51"/>
        <end position="333"/>
    </location>
</feature>
<dbReference type="PROSITE" id="PS00099">
    <property type="entry name" value="THIOLASE_3"/>
    <property type="match status" value="1"/>
</dbReference>
<keyword evidence="12" id="KW-0007">Acetylation</keyword>
<dbReference type="GO" id="GO:0050633">
    <property type="term" value="F:acetyl-CoA C-myristoyltransferase activity"/>
    <property type="evidence" value="ECO:0007669"/>
    <property type="project" value="UniProtKB-EC"/>
</dbReference>
<dbReference type="PANTHER" id="PTHR18919">
    <property type="entry name" value="ACETYL-COA C-ACYLTRANSFERASE"/>
    <property type="match status" value="1"/>
</dbReference>
<evidence type="ECO:0000256" key="9">
    <source>
        <dbReference type="ARBA" id="ARBA00022824"/>
    </source>
</evidence>
<dbReference type="Gene3D" id="3.40.47.10">
    <property type="match status" value="1"/>
</dbReference>
<accession>A0AAD8ZUH6</accession>
<dbReference type="NCBIfam" id="TIGR01930">
    <property type="entry name" value="AcCoA-C-Actrans"/>
    <property type="match status" value="1"/>
</dbReference>
<dbReference type="EMBL" id="JAROKS010000003">
    <property type="protein sequence ID" value="KAK1805647.1"/>
    <property type="molecule type" value="Genomic_DNA"/>
</dbReference>
<comment type="subunit">
    <text evidence="22">Heterotetramer of 2 alpha/HADHA and 2 beta/HADHB subunits; forms the mitochondrial trifunctional enzyme. Also purified as higher order heterooligomers including a 4 alpha/HADHA and 4 beta/HADHB heterooligomer which physiological significance remains unclear. The mitochondrial trifunctional enzyme interacts with MTLN. Interacts with RSAD2/viperin.</text>
</comment>
<dbReference type="AlphaFoldDB" id="A0AAD8ZUH6"/>
<sequence>MASMLMNSVRNCSLKSPRAVQFAARSLSTAVPLQAQAKSKKTLSKTGVKNIVLVDGVRTPFLQSGTTYADLMPHDLARTALQGLLNRTGIPKDAVDYIIYGTVIQEVKTSNVAREVSSLHLLSAEVQAALGAGFSDRIPAHTVTMACISSNQAMTTAVGMIAAGQCDAVVAGGVEFMSDVPIRHSRKMRKTMLSLNKAKTLGARLALLGSIRPAHLAPELPAVAEFSTEETMGHSADRLAAAFGVSRREQDEYALRSHSLAKRAQDEGLLSDVVGFKVPGKDIVSKDNGIRPSSMEQMAKLKPAFVKPHGTVTAANSSYLTDGASAVLIMSEEKALALGYKPKAYLRDFVYVSQDPKDQLLLGPSYATPKVLERSGLKLADIDVFEFHEAFAGQILSNLKAMDSDWFAKTYMGRTSKVGSPPLDKFNLWGGSLSLGHPFGATGCRLVTTVAHRLKKEGGQYGLVAACAAGGQGHAMVIEAYPQ</sequence>
<feature type="domain" description="Thiolase C-terminal" evidence="32">
    <location>
        <begin position="340"/>
        <end position="479"/>
    </location>
</feature>
<evidence type="ECO:0000256" key="13">
    <source>
        <dbReference type="ARBA" id="ARBA00023098"/>
    </source>
</evidence>
<organism evidence="33 34">
    <name type="scientific">Electrophorus voltai</name>
    <dbReference type="NCBI Taxonomy" id="2609070"/>
    <lineage>
        <taxon>Eukaryota</taxon>
        <taxon>Metazoa</taxon>
        <taxon>Chordata</taxon>
        <taxon>Craniata</taxon>
        <taxon>Vertebrata</taxon>
        <taxon>Euteleostomi</taxon>
        <taxon>Actinopterygii</taxon>
        <taxon>Neopterygii</taxon>
        <taxon>Teleostei</taxon>
        <taxon>Ostariophysi</taxon>
        <taxon>Gymnotiformes</taxon>
        <taxon>Gymnotoidei</taxon>
        <taxon>Gymnotidae</taxon>
        <taxon>Electrophorus</taxon>
    </lineage>
</organism>
<dbReference type="CDD" id="cd00751">
    <property type="entry name" value="thiolase"/>
    <property type="match status" value="1"/>
</dbReference>
<evidence type="ECO:0000256" key="21">
    <source>
        <dbReference type="ARBA" id="ARBA00045672"/>
    </source>
</evidence>
<evidence type="ECO:0000256" key="29">
    <source>
        <dbReference type="ARBA" id="ARBA00049542"/>
    </source>
</evidence>
<comment type="catalytic activity">
    <reaction evidence="23">
        <text>tetradecanoyl-CoA + acetyl-CoA = 3-oxohexadecanoyl-CoA + CoA</text>
        <dbReference type="Rhea" id="RHEA:18161"/>
        <dbReference type="ChEBI" id="CHEBI:57287"/>
        <dbReference type="ChEBI" id="CHEBI:57288"/>
        <dbReference type="ChEBI" id="CHEBI:57349"/>
        <dbReference type="ChEBI" id="CHEBI:57385"/>
        <dbReference type="EC" id="2.3.1.155"/>
    </reaction>
    <physiologicalReaction direction="right-to-left" evidence="23">
        <dbReference type="Rhea" id="RHEA:18163"/>
    </physiologicalReaction>
</comment>
<evidence type="ECO:0000256" key="12">
    <source>
        <dbReference type="ARBA" id="ARBA00022990"/>
    </source>
</evidence>
<comment type="caution">
    <text evidence="33">The sequence shown here is derived from an EMBL/GenBank/DDBJ whole genome shotgun (WGS) entry which is preliminary data.</text>
</comment>
<evidence type="ECO:0000256" key="27">
    <source>
        <dbReference type="ARBA" id="ARBA00049178"/>
    </source>
</evidence>
<comment type="catalytic activity">
    <reaction evidence="27">
        <text>an acyl-CoA + acetyl-CoA = a 3-oxoacyl-CoA + CoA</text>
        <dbReference type="Rhea" id="RHEA:21564"/>
        <dbReference type="ChEBI" id="CHEBI:57287"/>
        <dbReference type="ChEBI" id="CHEBI:57288"/>
        <dbReference type="ChEBI" id="CHEBI:58342"/>
        <dbReference type="ChEBI" id="CHEBI:90726"/>
        <dbReference type="EC" id="2.3.1.16"/>
    </reaction>
    <physiologicalReaction direction="right-to-left" evidence="27">
        <dbReference type="Rhea" id="RHEA:21566"/>
    </physiologicalReaction>
</comment>
<comment type="function">
    <text evidence="21">Mitochondrial trifunctional enzyme catalyzes the last three of the four reactions of the mitochondrial beta-oxidation pathway. The mitochondrial beta-oxidation pathway is the major energy-producing process in tissues and is performed through four consecutive reactions breaking down fatty acids into acetyl-CoA. Among the enzymes involved in this pathway, the trifunctional enzyme exhibits specificity for long-chain fatty acids. Mitochondrial trifunctional enzyme is a heterotetrameric complex composed of two proteins, the trifunctional enzyme subunit alpha/HADHA carries the 2,3-enoyl-CoA hydratase and the 3-hydroxyacyl-CoA dehydrogenase activities, while the trifunctional enzyme subunit beta/HADHB described here bears the 3-ketoacyl-CoA thiolase activity.</text>
</comment>
<evidence type="ECO:0000256" key="28">
    <source>
        <dbReference type="ARBA" id="ARBA00049270"/>
    </source>
</evidence>
<keyword evidence="15" id="KW-0472">Membrane</keyword>
<evidence type="ECO:0000256" key="8">
    <source>
        <dbReference type="ARBA" id="ARBA00022792"/>
    </source>
</evidence>
<evidence type="ECO:0000259" key="32">
    <source>
        <dbReference type="Pfam" id="PF02803"/>
    </source>
</evidence>
<evidence type="ECO:0000256" key="15">
    <source>
        <dbReference type="ARBA" id="ARBA00023136"/>
    </source>
</evidence>
<evidence type="ECO:0000256" key="26">
    <source>
        <dbReference type="ARBA" id="ARBA00048553"/>
    </source>
</evidence>
<dbReference type="Proteomes" id="UP001239994">
    <property type="component" value="Unassembled WGS sequence"/>
</dbReference>
<evidence type="ECO:0000256" key="20">
    <source>
        <dbReference type="ARBA" id="ARBA00043259"/>
    </source>
</evidence>
<dbReference type="GO" id="GO:0006635">
    <property type="term" value="P:fatty acid beta-oxidation"/>
    <property type="evidence" value="ECO:0007669"/>
    <property type="project" value="TreeGrafter"/>
</dbReference>
<dbReference type="EC" id="2.3.1.155" evidence="17"/>
<reference evidence="33" key="1">
    <citation type="submission" date="2023-03" db="EMBL/GenBank/DDBJ databases">
        <title>Electrophorus voltai genome.</title>
        <authorList>
            <person name="Bian C."/>
        </authorList>
    </citation>
    <scope>NUCLEOTIDE SEQUENCE</scope>
    <source>
        <strain evidence="33">CB-2022</strain>
        <tissue evidence="33">Muscle</tissue>
    </source>
</reference>
<dbReference type="InterPro" id="IPR016039">
    <property type="entry name" value="Thiolase-like"/>
</dbReference>
<comment type="catalytic activity">
    <reaction evidence="25">
        <text>decanoyl-CoA + acetyl-CoA = 3-oxododecanoyl-CoA + CoA</text>
        <dbReference type="Rhea" id="RHEA:31183"/>
        <dbReference type="ChEBI" id="CHEBI:57287"/>
        <dbReference type="ChEBI" id="CHEBI:57288"/>
        <dbReference type="ChEBI" id="CHEBI:61430"/>
        <dbReference type="ChEBI" id="CHEBI:62615"/>
    </reaction>
    <physiologicalReaction direction="right-to-left" evidence="25">
        <dbReference type="Rhea" id="RHEA:31185"/>
    </physiologicalReaction>
</comment>
<keyword evidence="7" id="KW-1000">Mitochondrion outer membrane</keyword>
<dbReference type="InterPro" id="IPR020613">
    <property type="entry name" value="Thiolase_CS"/>
</dbReference>
<dbReference type="InterPro" id="IPR002155">
    <property type="entry name" value="Thiolase"/>
</dbReference>
<comment type="catalytic activity">
    <reaction evidence="26">
        <text>butanoyl-CoA + acetyl-CoA = 3-oxohexanoyl-CoA + CoA</text>
        <dbReference type="Rhea" id="RHEA:31111"/>
        <dbReference type="ChEBI" id="CHEBI:57287"/>
        <dbReference type="ChEBI" id="CHEBI:57288"/>
        <dbReference type="ChEBI" id="CHEBI:57371"/>
        <dbReference type="ChEBI" id="CHEBI:62418"/>
    </reaction>
    <physiologicalReaction direction="right-to-left" evidence="26">
        <dbReference type="Rhea" id="RHEA:31113"/>
    </physiologicalReaction>
</comment>
<protein>
    <recommendedName>
        <fullName evidence="19">Trifunctional enzyme subunit beta, mitochondrial</fullName>
        <ecNumber evidence="17">2.3.1.155</ecNumber>
        <ecNumber evidence="18">2.3.1.16</ecNumber>
    </recommendedName>
    <alternativeName>
        <fullName evidence="20">TP-beta</fullName>
    </alternativeName>
</protein>
<keyword evidence="14" id="KW-0496">Mitochondrion</keyword>
<dbReference type="GO" id="GO:0016507">
    <property type="term" value="C:mitochondrial fatty acid beta-oxidation multienzyme complex"/>
    <property type="evidence" value="ECO:0007669"/>
    <property type="project" value="UniProtKB-ARBA"/>
</dbReference>
<evidence type="ECO:0000256" key="6">
    <source>
        <dbReference type="ARBA" id="ARBA00022679"/>
    </source>
</evidence>
<dbReference type="GO" id="GO:0005743">
    <property type="term" value="C:mitochondrial inner membrane"/>
    <property type="evidence" value="ECO:0007669"/>
    <property type="project" value="UniProtKB-SubCell"/>
</dbReference>
<evidence type="ECO:0000256" key="25">
    <source>
        <dbReference type="ARBA" id="ARBA00048004"/>
    </source>
</evidence>
<evidence type="ECO:0000256" key="1">
    <source>
        <dbReference type="ARBA" id="ARBA00004240"/>
    </source>
</evidence>
<dbReference type="SUPFAM" id="SSF53901">
    <property type="entry name" value="Thiolase-like"/>
    <property type="match status" value="2"/>
</dbReference>
<evidence type="ECO:0000256" key="17">
    <source>
        <dbReference type="ARBA" id="ARBA00024058"/>
    </source>
</evidence>
<keyword evidence="8" id="KW-0999">Mitochondrion inner membrane</keyword>
<dbReference type="GO" id="GO:0005741">
    <property type="term" value="C:mitochondrial outer membrane"/>
    <property type="evidence" value="ECO:0007669"/>
    <property type="project" value="UniProtKB-SubCell"/>
</dbReference>
<keyword evidence="11" id="KW-0809">Transit peptide</keyword>
<dbReference type="FunFam" id="3.40.47.10:FF:000020">
    <property type="entry name" value="Putative trifunctional enzyme subunit beta mitochondrial"/>
    <property type="match status" value="1"/>
</dbReference>
<keyword evidence="34" id="KW-1185">Reference proteome</keyword>
<keyword evidence="16 30" id="KW-0012">Acyltransferase</keyword>
<evidence type="ECO:0000313" key="33">
    <source>
        <dbReference type="EMBL" id="KAK1805647.1"/>
    </source>
</evidence>
<comment type="catalytic activity">
    <reaction evidence="29">
        <text>octanoyl-CoA + acetyl-CoA = 3-oxodecanoyl-CoA + CoA</text>
        <dbReference type="Rhea" id="RHEA:31087"/>
        <dbReference type="ChEBI" id="CHEBI:57287"/>
        <dbReference type="ChEBI" id="CHEBI:57288"/>
        <dbReference type="ChEBI" id="CHEBI:57386"/>
        <dbReference type="ChEBI" id="CHEBI:62548"/>
    </reaction>
    <physiologicalReaction direction="right-to-left" evidence="29">
        <dbReference type="Rhea" id="RHEA:31089"/>
    </physiologicalReaction>
</comment>
<evidence type="ECO:0000256" key="23">
    <source>
        <dbReference type="ARBA" id="ARBA00047485"/>
    </source>
</evidence>
<evidence type="ECO:0000256" key="7">
    <source>
        <dbReference type="ARBA" id="ARBA00022787"/>
    </source>
</evidence>
<evidence type="ECO:0000256" key="16">
    <source>
        <dbReference type="ARBA" id="ARBA00023315"/>
    </source>
</evidence>
<evidence type="ECO:0000256" key="18">
    <source>
        <dbReference type="ARBA" id="ARBA00024073"/>
    </source>
</evidence>
<evidence type="ECO:0000256" key="4">
    <source>
        <dbReference type="ARBA" id="ARBA00005005"/>
    </source>
</evidence>
<evidence type="ECO:0000256" key="11">
    <source>
        <dbReference type="ARBA" id="ARBA00022946"/>
    </source>
</evidence>
<keyword evidence="6 30" id="KW-0808">Transferase</keyword>
<comment type="catalytic activity">
    <reaction evidence="24">
        <text>hexanoyl-CoA + acetyl-CoA = 3-oxooctanoyl-CoA + CoA</text>
        <dbReference type="Rhea" id="RHEA:31203"/>
        <dbReference type="ChEBI" id="CHEBI:57287"/>
        <dbReference type="ChEBI" id="CHEBI:57288"/>
        <dbReference type="ChEBI" id="CHEBI:62619"/>
        <dbReference type="ChEBI" id="CHEBI:62620"/>
    </reaction>
    <physiologicalReaction direction="right-to-left" evidence="24">
        <dbReference type="Rhea" id="RHEA:31205"/>
    </physiologicalReaction>
</comment>
<name>A0AAD8ZUH6_9TELE</name>
<comment type="similarity">
    <text evidence="5 30">Belongs to the thiolase-like superfamily. Thiolase family.</text>
</comment>
<dbReference type="InterPro" id="IPR020616">
    <property type="entry name" value="Thiolase_N"/>
</dbReference>
<evidence type="ECO:0000259" key="31">
    <source>
        <dbReference type="Pfam" id="PF00108"/>
    </source>
</evidence>
<evidence type="ECO:0000256" key="24">
    <source>
        <dbReference type="ARBA" id="ARBA00048001"/>
    </source>
</evidence>
<dbReference type="Pfam" id="PF00108">
    <property type="entry name" value="Thiolase_N"/>
    <property type="match status" value="1"/>
</dbReference>
<dbReference type="PANTHER" id="PTHR18919:SF153">
    <property type="entry name" value="TRIFUNCTIONAL ENZYME SUBUNIT BETA, MITOCHONDRIAL"/>
    <property type="match status" value="1"/>
</dbReference>
<dbReference type="PROSITE" id="PS00098">
    <property type="entry name" value="THIOLASE_1"/>
    <property type="match status" value="1"/>
</dbReference>
<dbReference type="Pfam" id="PF02803">
    <property type="entry name" value="Thiolase_C"/>
    <property type="match status" value="1"/>
</dbReference>
<keyword evidence="10" id="KW-0276">Fatty acid metabolism</keyword>
<evidence type="ECO:0000313" key="34">
    <source>
        <dbReference type="Proteomes" id="UP001239994"/>
    </source>
</evidence>
<dbReference type="GO" id="GO:0003988">
    <property type="term" value="F:acetyl-CoA C-acyltransferase activity"/>
    <property type="evidence" value="ECO:0007669"/>
    <property type="project" value="UniProtKB-EC"/>
</dbReference>
<dbReference type="GO" id="GO:0005783">
    <property type="term" value="C:endoplasmic reticulum"/>
    <property type="evidence" value="ECO:0007669"/>
    <property type="project" value="UniProtKB-SubCell"/>
</dbReference>
<comment type="subcellular location">
    <subcellularLocation>
        <location evidence="1">Endoplasmic reticulum</location>
    </subcellularLocation>
    <subcellularLocation>
        <location evidence="2">Mitochondrion inner membrane</location>
    </subcellularLocation>
    <subcellularLocation>
        <location evidence="3">Mitochondrion outer membrane</location>
    </subcellularLocation>
</comment>
<evidence type="ECO:0000256" key="2">
    <source>
        <dbReference type="ARBA" id="ARBA00004273"/>
    </source>
</evidence>
<evidence type="ECO:0000256" key="19">
    <source>
        <dbReference type="ARBA" id="ARBA00039414"/>
    </source>
</evidence>
<dbReference type="PROSITE" id="PS00737">
    <property type="entry name" value="THIOLASE_2"/>
    <property type="match status" value="1"/>
</dbReference>
<comment type="catalytic activity">
    <reaction evidence="28">
        <text>dodecanoyl-CoA + acetyl-CoA = 3-oxotetradecanoyl-CoA + CoA</text>
        <dbReference type="Rhea" id="RHEA:31091"/>
        <dbReference type="ChEBI" id="CHEBI:57287"/>
        <dbReference type="ChEBI" id="CHEBI:57288"/>
        <dbReference type="ChEBI" id="CHEBI:57375"/>
        <dbReference type="ChEBI" id="CHEBI:62543"/>
    </reaction>
    <physiologicalReaction direction="right-to-left" evidence="28">
        <dbReference type="Rhea" id="RHEA:31093"/>
    </physiologicalReaction>
</comment>